<evidence type="ECO:0000256" key="1">
    <source>
        <dbReference type="SAM" id="Coils"/>
    </source>
</evidence>
<feature type="coiled-coil region" evidence="1">
    <location>
        <begin position="297"/>
        <end position="324"/>
    </location>
</feature>
<keyword evidence="1" id="KW-0175">Coiled coil</keyword>
<reference evidence="2" key="1">
    <citation type="submission" date="2011-01" db="EMBL/GenBank/DDBJ databases">
        <title>The Genome Sequence of Nematocida parisii strain ERTm3.</title>
        <authorList>
            <consortium name="The Broad Institute Genome Sequencing Platform"/>
            <consortium name="The Broad Institute Genome Sequencing Center for Infectious Disease"/>
            <person name="Cuomo C."/>
            <person name="Troemel E."/>
            <person name="Young S.K."/>
            <person name="Zeng Q."/>
            <person name="Gargeya S."/>
            <person name="Fitzgerald M."/>
            <person name="Haas B."/>
            <person name="Abouelleil A."/>
            <person name="Alvarado L."/>
            <person name="Arachchi H.M."/>
            <person name="Berlin A."/>
            <person name="Chapman S.B."/>
            <person name="Gearin G."/>
            <person name="Goldberg J."/>
            <person name="Griggs A."/>
            <person name="Gujja S."/>
            <person name="Hansen M."/>
            <person name="Heiman D."/>
            <person name="Howarth C."/>
            <person name="Larimer J."/>
            <person name="Lui A."/>
            <person name="MacDonald P.J.P."/>
            <person name="McCowen C."/>
            <person name="Montmayeur A."/>
            <person name="Murphy C."/>
            <person name="Neiman D."/>
            <person name="Pearson M."/>
            <person name="Priest M."/>
            <person name="Roberts A."/>
            <person name="Saif S."/>
            <person name="Shea T."/>
            <person name="Sisk P."/>
            <person name="Stolte C."/>
            <person name="Sykes S."/>
            <person name="Wortman J."/>
            <person name="Nusbaum C."/>
            <person name="Birren B."/>
        </authorList>
    </citation>
    <scope>NUCLEOTIDE SEQUENCE</scope>
    <source>
        <strain evidence="2">ERTm3</strain>
    </source>
</reference>
<proteinExistence type="predicted"/>
<dbReference type="InParanoid" id="I3EHG6"/>
<dbReference type="OMA" id="ECAFARD"/>
<organism evidence="2 3">
    <name type="scientific">Nematocida parisii (strain ERTm3)</name>
    <name type="common">Nematode killer fungus</name>
    <dbReference type="NCBI Taxonomy" id="935791"/>
    <lineage>
        <taxon>Eukaryota</taxon>
        <taxon>Fungi</taxon>
        <taxon>Fungi incertae sedis</taxon>
        <taxon>Microsporidia</taxon>
        <taxon>Nematocida</taxon>
    </lineage>
</organism>
<dbReference type="AlphaFoldDB" id="I3EHG6"/>
<dbReference type="Proteomes" id="UP000002872">
    <property type="component" value="Unassembled WGS sequence"/>
</dbReference>
<protein>
    <submittedName>
        <fullName evidence="2">Uncharacterized protein</fullName>
    </submittedName>
</protein>
<dbReference type="VEuPathDB" id="MicrosporidiaDB:NEQG_01353"/>
<keyword evidence="3" id="KW-1185">Reference proteome</keyword>
<gene>
    <name evidence="2" type="ORF">NEQG_01353</name>
</gene>
<evidence type="ECO:0000313" key="2">
    <source>
        <dbReference type="EMBL" id="EIJ88663.1"/>
    </source>
</evidence>
<dbReference type="HOGENOM" id="CLU_842231_0_0_1"/>
<dbReference type="EMBL" id="GL870878">
    <property type="protein sequence ID" value="EIJ88663.1"/>
    <property type="molecule type" value="Genomic_DNA"/>
</dbReference>
<name>I3EHG6_NEMP3</name>
<accession>I3EHG6</accession>
<sequence>MQYIDALGNVYRKDSSINRWVGIEHMHILKEKPKLEHGNSIYNYEFCENLPVSAIALNQTDSLAVLDSLDKETSMYVLDTLLSNRAYIPDHKILQCISKEAILECSHKIGGSTIIEELSNRIKEKKECIDTHVGELVEKAVRVGMVLNNDEYAYRTVQFLGISKYLPKYNYMMHSRHIVPVIEYEKIIRYIKKHPLSIYCTVTKGLKSPIDVSRLECRIPQDTGTKLYKEGRHAEVQKEIDSIIGLPISVIESVFSKCRQKRRKEIIQTINSTACDVGLKSCRDAFYAEAFKGSRAAEESVHLEINLEKEYARLEEERRILSDTEEGEIK</sequence>
<evidence type="ECO:0000313" key="3">
    <source>
        <dbReference type="Proteomes" id="UP000002872"/>
    </source>
</evidence>
<dbReference type="OrthoDB" id="2187346at2759"/>